<evidence type="ECO:0000313" key="10">
    <source>
        <dbReference type="EMBL" id="MFC0588031.1"/>
    </source>
</evidence>
<dbReference type="NCBIfam" id="TIGR00262">
    <property type="entry name" value="trpA"/>
    <property type="match status" value="1"/>
</dbReference>
<dbReference type="HAMAP" id="MF_00131">
    <property type="entry name" value="Trp_synth_alpha"/>
    <property type="match status" value="1"/>
</dbReference>
<dbReference type="EC" id="4.2.1.20" evidence="8"/>
<evidence type="ECO:0000313" key="11">
    <source>
        <dbReference type="Proteomes" id="UP001589943"/>
    </source>
</evidence>
<keyword evidence="6 8" id="KW-0456">Lyase</keyword>
<keyword evidence="5 8" id="KW-0057">Aromatic amino acid biosynthesis</keyword>
<comment type="subunit">
    <text evidence="2 8">Tetramer of two alpha and two beta chains.</text>
</comment>
<feature type="active site" description="Proton acceptor" evidence="8">
    <location>
        <position position="55"/>
    </location>
</feature>
<name>A0ABV6PDY9_9SPHN</name>
<evidence type="ECO:0000256" key="2">
    <source>
        <dbReference type="ARBA" id="ARBA00011270"/>
    </source>
</evidence>
<comment type="caution">
    <text evidence="10">The sequence shown here is derived from an EMBL/GenBank/DDBJ whole genome shotgun (WGS) entry which is preliminary data.</text>
</comment>
<comment type="similarity">
    <text evidence="8 9">Belongs to the TrpA family.</text>
</comment>
<dbReference type="InterPro" id="IPR013785">
    <property type="entry name" value="Aldolase_TIM"/>
</dbReference>
<dbReference type="GO" id="GO:0004834">
    <property type="term" value="F:tryptophan synthase activity"/>
    <property type="evidence" value="ECO:0007669"/>
    <property type="project" value="UniProtKB-EC"/>
</dbReference>
<evidence type="ECO:0000256" key="5">
    <source>
        <dbReference type="ARBA" id="ARBA00023141"/>
    </source>
</evidence>
<dbReference type="SUPFAM" id="SSF51366">
    <property type="entry name" value="Ribulose-phoshate binding barrel"/>
    <property type="match status" value="1"/>
</dbReference>
<proteinExistence type="inferred from homology"/>
<comment type="pathway">
    <text evidence="1 8">Amino-acid biosynthesis; L-tryptophan biosynthesis; L-tryptophan from chorismate: step 5/5.</text>
</comment>
<evidence type="ECO:0000256" key="9">
    <source>
        <dbReference type="RuleBase" id="RU003662"/>
    </source>
</evidence>
<keyword evidence="11" id="KW-1185">Reference proteome</keyword>
<keyword evidence="3 8" id="KW-0028">Amino-acid biosynthesis</keyword>
<dbReference type="RefSeq" id="WP_379479545.1">
    <property type="nucleotide sequence ID" value="NZ_JBHLTL010000001.1"/>
</dbReference>
<dbReference type="CDD" id="cd04724">
    <property type="entry name" value="Tryptophan_synthase_alpha"/>
    <property type="match status" value="1"/>
</dbReference>
<dbReference type="InterPro" id="IPR018204">
    <property type="entry name" value="Trp_synthase_alpha_AS"/>
</dbReference>
<accession>A0ABV6PDY9</accession>
<gene>
    <name evidence="8 10" type="primary">trpA</name>
    <name evidence="10" type="ORF">ACFFF7_01245</name>
</gene>
<evidence type="ECO:0000256" key="4">
    <source>
        <dbReference type="ARBA" id="ARBA00022822"/>
    </source>
</evidence>
<dbReference type="InterPro" id="IPR011060">
    <property type="entry name" value="RibuloseP-bd_barrel"/>
</dbReference>
<dbReference type="Proteomes" id="UP001589943">
    <property type="component" value="Unassembled WGS sequence"/>
</dbReference>
<evidence type="ECO:0000256" key="8">
    <source>
        <dbReference type="HAMAP-Rule" id="MF_00131"/>
    </source>
</evidence>
<dbReference type="Gene3D" id="3.20.20.70">
    <property type="entry name" value="Aldolase class I"/>
    <property type="match status" value="1"/>
</dbReference>
<comment type="function">
    <text evidence="8">The alpha subunit is responsible for the aldol cleavage of indoleglycerol phosphate to indole and glyceraldehyde 3-phosphate.</text>
</comment>
<dbReference type="InterPro" id="IPR002028">
    <property type="entry name" value="Trp_synthase_suA"/>
</dbReference>
<protein>
    <recommendedName>
        <fullName evidence="8">Tryptophan synthase alpha chain</fullName>
        <ecNumber evidence="8">4.2.1.20</ecNumber>
    </recommendedName>
</protein>
<organism evidence="10 11">
    <name type="scientific">Novosphingobium aquiterrae</name>
    <dbReference type="NCBI Taxonomy" id="624388"/>
    <lineage>
        <taxon>Bacteria</taxon>
        <taxon>Pseudomonadati</taxon>
        <taxon>Pseudomonadota</taxon>
        <taxon>Alphaproteobacteria</taxon>
        <taxon>Sphingomonadales</taxon>
        <taxon>Sphingomonadaceae</taxon>
        <taxon>Novosphingobium</taxon>
    </lineage>
</organism>
<dbReference type="Pfam" id="PF00290">
    <property type="entry name" value="Trp_syntA"/>
    <property type="match status" value="1"/>
</dbReference>
<evidence type="ECO:0000256" key="1">
    <source>
        <dbReference type="ARBA" id="ARBA00004733"/>
    </source>
</evidence>
<dbReference type="PANTHER" id="PTHR43406">
    <property type="entry name" value="TRYPTOPHAN SYNTHASE, ALPHA CHAIN"/>
    <property type="match status" value="1"/>
</dbReference>
<keyword evidence="4 8" id="KW-0822">Tryptophan biosynthesis</keyword>
<comment type="catalytic activity">
    <reaction evidence="7 8">
        <text>(1S,2R)-1-C-(indol-3-yl)glycerol 3-phosphate + L-serine = D-glyceraldehyde 3-phosphate + L-tryptophan + H2O</text>
        <dbReference type="Rhea" id="RHEA:10532"/>
        <dbReference type="ChEBI" id="CHEBI:15377"/>
        <dbReference type="ChEBI" id="CHEBI:33384"/>
        <dbReference type="ChEBI" id="CHEBI:57912"/>
        <dbReference type="ChEBI" id="CHEBI:58866"/>
        <dbReference type="ChEBI" id="CHEBI:59776"/>
        <dbReference type="EC" id="4.2.1.20"/>
    </reaction>
</comment>
<feature type="active site" description="Proton acceptor" evidence="8">
    <location>
        <position position="44"/>
    </location>
</feature>
<evidence type="ECO:0000256" key="6">
    <source>
        <dbReference type="ARBA" id="ARBA00023239"/>
    </source>
</evidence>
<dbReference type="EMBL" id="JBHLTL010000001">
    <property type="protein sequence ID" value="MFC0588031.1"/>
    <property type="molecule type" value="Genomic_DNA"/>
</dbReference>
<evidence type="ECO:0000256" key="3">
    <source>
        <dbReference type="ARBA" id="ARBA00022605"/>
    </source>
</evidence>
<reference evidence="10 11" key="1">
    <citation type="submission" date="2024-09" db="EMBL/GenBank/DDBJ databases">
        <authorList>
            <person name="Sun Q."/>
            <person name="Mori K."/>
        </authorList>
    </citation>
    <scope>NUCLEOTIDE SEQUENCE [LARGE SCALE GENOMIC DNA]</scope>
    <source>
        <strain evidence="10 11">NCAIM B.02537</strain>
    </source>
</reference>
<evidence type="ECO:0000256" key="7">
    <source>
        <dbReference type="ARBA" id="ARBA00049047"/>
    </source>
</evidence>
<dbReference type="PANTHER" id="PTHR43406:SF1">
    <property type="entry name" value="TRYPTOPHAN SYNTHASE ALPHA CHAIN, CHLOROPLASTIC"/>
    <property type="match status" value="1"/>
</dbReference>
<sequence>MTRLQSAFAKGPALVTFVTGGDPTPETTLSILDALVAGGADVIELGMPFTDPMADGPAIQAANLRSLGAGTTTADIFHIALRFREKHPDTPLVLMGYANPMVTRGPEWFAAECAKAGVDGVICVDIPPEEDAELGPALRARQVSLIRLATPTTDAARLPAVLEGSSGFLYYVSVAGITGLQQAAQASIDEAVARIKQHATIPVAVGFGVRTPEQAAAIARVADGVVVGSALVELVAQHGTDAAGPVRELTAALAAAVHGAR</sequence>
<dbReference type="PROSITE" id="PS00167">
    <property type="entry name" value="TRP_SYNTHASE_ALPHA"/>
    <property type="match status" value="1"/>
</dbReference>